<dbReference type="RefSeq" id="WP_394148143.1">
    <property type="nucleotide sequence ID" value="NZ_JBGCUC010000001.1"/>
</dbReference>
<dbReference type="InterPro" id="IPR054244">
    <property type="entry name" value="DUF6971"/>
</dbReference>
<name>A0ABW7CFM9_9GAMM</name>
<dbReference type="EMBL" id="JBGCUC010000001">
    <property type="protein sequence ID" value="MFG6075004.1"/>
    <property type="molecule type" value="Genomic_DNA"/>
</dbReference>
<comment type="caution">
    <text evidence="2">The sequence shown here is derived from an EMBL/GenBank/DDBJ whole genome shotgun (WGS) entry which is preliminary data.</text>
</comment>
<proteinExistence type="predicted"/>
<reference evidence="2 3" key="1">
    <citation type="submission" date="2024-07" db="EMBL/GenBank/DDBJ databases">
        <title>Novel bacterial strain Erwinia sp. OPT-41 promoting growth of various crops.</title>
        <authorList>
            <person name="Egorshina A."/>
            <person name="Lukyantsev M.A."/>
            <person name="Golubev S.N."/>
            <person name="Muratova A.Y."/>
            <person name="Bulygina E.A."/>
        </authorList>
    </citation>
    <scope>NUCLEOTIDE SEQUENCE [LARGE SCALE GENOMIC DNA]</scope>
    <source>
        <strain evidence="2 3">OPT-41</strain>
    </source>
</reference>
<dbReference type="Proteomes" id="UP001605250">
    <property type="component" value="Unassembled WGS sequence"/>
</dbReference>
<evidence type="ECO:0000259" key="1">
    <source>
        <dbReference type="Pfam" id="PF22318"/>
    </source>
</evidence>
<feature type="domain" description="DUF6971" evidence="1">
    <location>
        <begin position="16"/>
        <end position="97"/>
    </location>
</feature>
<evidence type="ECO:0000313" key="2">
    <source>
        <dbReference type="EMBL" id="MFG6075004.1"/>
    </source>
</evidence>
<gene>
    <name evidence="2" type="ORF">AB3U87_01335</name>
</gene>
<sequence>MSINPNLPVPGLTKEKLTLSPDLSSVLYAGQEIPTVHFVKVTVPSLLAFYGAGSASAFELLSEMNANGFSLRGYGKHTDAWANVVVSRREEQAQREREVREHNERMAAIMATPTEIAKAVAERKQREEEIARKFGEHGHRAAFGG</sequence>
<evidence type="ECO:0000313" key="3">
    <source>
        <dbReference type="Proteomes" id="UP001605250"/>
    </source>
</evidence>
<accession>A0ABW7CFM9</accession>
<dbReference type="Pfam" id="PF22318">
    <property type="entry name" value="DUF6971"/>
    <property type="match status" value="1"/>
</dbReference>
<organism evidence="2 3">
    <name type="scientific">Erwinia plantamica</name>
    <dbReference type="NCBI Taxonomy" id="3237104"/>
    <lineage>
        <taxon>Bacteria</taxon>
        <taxon>Pseudomonadati</taxon>
        <taxon>Pseudomonadota</taxon>
        <taxon>Gammaproteobacteria</taxon>
        <taxon>Enterobacterales</taxon>
        <taxon>Erwiniaceae</taxon>
        <taxon>Erwinia</taxon>
    </lineage>
</organism>
<protein>
    <recommendedName>
        <fullName evidence="1">DUF6971 domain-containing protein</fullName>
    </recommendedName>
</protein>
<keyword evidence="3" id="KW-1185">Reference proteome</keyword>